<sequence length="141" mass="16018">MANDGFDSDELNEFADDLLQLAEKTMPKETRKFLLKEGNKLKKRVTKEAELAVEEHTGDYIAGVRRGKVYKYDGDQSIRVYGAASHSNLVEYGHRQVTEDGREVGFVKGKFVFQAAYDDFADTYENDVEAFIDDLLDKGLH</sequence>
<evidence type="ECO:0000313" key="1">
    <source>
        <dbReference type="EMBL" id="MFD2663046.1"/>
    </source>
</evidence>
<comment type="caution">
    <text evidence="1">The sequence shown here is derived from an EMBL/GenBank/DDBJ whole genome shotgun (WGS) entry which is preliminary data.</text>
</comment>
<dbReference type="RefSeq" id="WP_379278347.1">
    <property type="nucleotide sequence ID" value="NZ_JBHUGT010000045.1"/>
</dbReference>
<dbReference type="Proteomes" id="UP001597493">
    <property type="component" value="Unassembled WGS sequence"/>
</dbReference>
<evidence type="ECO:0008006" key="3">
    <source>
        <dbReference type="Google" id="ProtNLM"/>
    </source>
</evidence>
<proteinExistence type="predicted"/>
<gene>
    <name evidence="1" type="ORF">ACFSW5_22570</name>
</gene>
<protein>
    <recommendedName>
        <fullName evidence="3">HK97 gp10 family phage protein</fullName>
    </recommendedName>
</protein>
<organism evidence="1 2">
    <name type="scientific">Paenibacillus thailandensis</name>
    <dbReference type="NCBI Taxonomy" id="393250"/>
    <lineage>
        <taxon>Bacteria</taxon>
        <taxon>Bacillati</taxon>
        <taxon>Bacillota</taxon>
        <taxon>Bacilli</taxon>
        <taxon>Bacillales</taxon>
        <taxon>Paenibacillaceae</taxon>
        <taxon>Paenibacillus</taxon>
    </lineage>
</organism>
<reference evidence="2" key="1">
    <citation type="journal article" date="2019" name="Int. J. Syst. Evol. Microbiol.">
        <title>The Global Catalogue of Microorganisms (GCM) 10K type strain sequencing project: providing services to taxonomists for standard genome sequencing and annotation.</title>
        <authorList>
            <consortium name="The Broad Institute Genomics Platform"/>
            <consortium name="The Broad Institute Genome Sequencing Center for Infectious Disease"/>
            <person name="Wu L."/>
            <person name="Ma J."/>
        </authorList>
    </citation>
    <scope>NUCLEOTIDE SEQUENCE [LARGE SCALE GENOMIC DNA]</scope>
    <source>
        <strain evidence="2">TISTR 1827</strain>
    </source>
</reference>
<evidence type="ECO:0000313" key="2">
    <source>
        <dbReference type="Proteomes" id="UP001597493"/>
    </source>
</evidence>
<keyword evidence="2" id="KW-1185">Reference proteome</keyword>
<dbReference type="EMBL" id="JBHUMY010000038">
    <property type="protein sequence ID" value="MFD2663046.1"/>
    <property type="molecule type" value="Genomic_DNA"/>
</dbReference>
<name>A0ABW5R3L5_9BACL</name>
<accession>A0ABW5R3L5</accession>